<dbReference type="InterPro" id="IPR004871">
    <property type="entry name" value="RSE1/DDB1/CPSF1_C"/>
</dbReference>
<feature type="domain" description="RSE1/DDB1/CPSF1 C-terminal" evidence="1">
    <location>
        <begin position="3"/>
        <end position="119"/>
    </location>
</feature>
<dbReference type="GO" id="GO:0003676">
    <property type="term" value="F:nucleic acid binding"/>
    <property type="evidence" value="ECO:0007669"/>
    <property type="project" value="InterPro"/>
</dbReference>
<organism evidence="2 3">
    <name type="scientific">Linnemannia exigua</name>
    <dbReference type="NCBI Taxonomy" id="604196"/>
    <lineage>
        <taxon>Eukaryota</taxon>
        <taxon>Fungi</taxon>
        <taxon>Fungi incertae sedis</taxon>
        <taxon>Mucoromycota</taxon>
        <taxon>Mortierellomycotina</taxon>
        <taxon>Mortierellomycetes</taxon>
        <taxon>Mortierellales</taxon>
        <taxon>Mortierellaceae</taxon>
        <taxon>Linnemannia</taxon>
    </lineage>
</organism>
<dbReference type="GO" id="GO:0005634">
    <property type="term" value="C:nucleus"/>
    <property type="evidence" value="ECO:0007669"/>
    <property type="project" value="InterPro"/>
</dbReference>
<sequence>NTETTSEDEAKRLQWSGGWHLGDQINRFKHGSLVMANQEGDAPAIPKLLFGTVSGAIGVIATLTADKYQILHHLETNMSKVIRGVGGLDHAKWRQFRSDQRTLASTNFVDGDLIELFLDLTEDEVNKVMMGSHEGGEPIHLPVTEITKLVEELSRLH</sequence>
<dbReference type="Proteomes" id="UP001194580">
    <property type="component" value="Unassembled WGS sequence"/>
</dbReference>
<dbReference type="InterPro" id="IPR050358">
    <property type="entry name" value="RSE1/DDB1/CFT1"/>
</dbReference>
<accession>A0AAD4DC06</accession>
<feature type="non-terminal residue" evidence="2">
    <location>
        <position position="1"/>
    </location>
</feature>
<reference evidence="2" key="1">
    <citation type="journal article" date="2020" name="Fungal Divers.">
        <title>Resolving the Mortierellaceae phylogeny through synthesis of multi-gene phylogenetics and phylogenomics.</title>
        <authorList>
            <person name="Vandepol N."/>
            <person name="Liber J."/>
            <person name="Desiro A."/>
            <person name="Na H."/>
            <person name="Kennedy M."/>
            <person name="Barry K."/>
            <person name="Grigoriev I.V."/>
            <person name="Miller A.N."/>
            <person name="O'Donnell K."/>
            <person name="Stajich J.E."/>
            <person name="Bonito G."/>
        </authorList>
    </citation>
    <scope>NUCLEOTIDE SEQUENCE</scope>
    <source>
        <strain evidence="2">NRRL 28262</strain>
    </source>
</reference>
<comment type="caution">
    <text evidence="2">The sequence shown here is derived from an EMBL/GenBank/DDBJ whole genome shotgun (WGS) entry which is preliminary data.</text>
</comment>
<protein>
    <submittedName>
        <fullName evidence="2">DNA damage-binding protein 1a</fullName>
    </submittedName>
</protein>
<dbReference type="Pfam" id="PF03178">
    <property type="entry name" value="CPSF_A"/>
    <property type="match status" value="1"/>
</dbReference>
<gene>
    <name evidence="2" type="primary">DDB1A_2</name>
    <name evidence="2" type="ORF">BGZ95_009904</name>
</gene>
<evidence type="ECO:0000259" key="1">
    <source>
        <dbReference type="Pfam" id="PF03178"/>
    </source>
</evidence>
<dbReference type="AlphaFoldDB" id="A0AAD4DC06"/>
<dbReference type="Gene3D" id="2.130.10.10">
    <property type="entry name" value="YVTN repeat-like/Quinoprotein amine dehydrogenase"/>
    <property type="match status" value="1"/>
</dbReference>
<keyword evidence="3" id="KW-1185">Reference proteome</keyword>
<name>A0AAD4DC06_9FUNG</name>
<dbReference type="EMBL" id="JAAAIL010000620">
    <property type="protein sequence ID" value="KAG0274322.1"/>
    <property type="molecule type" value="Genomic_DNA"/>
</dbReference>
<dbReference type="PANTHER" id="PTHR10644">
    <property type="entry name" value="DNA REPAIR/RNA PROCESSING CPSF FAMILY"/>
    <property type="match status" value="1"/>
</dbReference>
<evidence type="ECO:0000313" key="2">
    <source>
        <dbReference type="EMBL" id="KAG0274322.1"/>
    </source>
</evidence>
<evidence type="ECO:0000313" key="3">
    <source>
        <dbReference type="Proteomes" id="UP001194580"/>
    </source>
</evidence>
<dbReference type="InterPro" id="IPR015943">
    <property type="entry name" value="WD40/YVTN_repeat-like_dom_sf"/>
</dbReference>
<dbReference type="Gene3D" id="1.10.150.910">
    <property type="match status" value="1"/>
</dbReference>
<proteinExistence type="predicted"/>